<gene>
    <name evidence="3" type="ORF">K8344_04215</name>
</gene>
<keyword evidence="3" id="KW-0378">Hydrolase</keyword>
<dbReference type="GO" id="GO:0004180">
    <property type="term" value="F:carboxypeptidase activity"/>
    <property type="evidence" value="ECO:0007669"/>
    <property type="project" value="UniProtKB-KW"/>
</dbReference>
<keyword evidence="3" id="KW-0121">Carboxypeptidase</keyword>
<dbReference type="Pfam" id="PF13715">
    <property type="entry name" value="CarbopepD_reg_2"/>
    <property type="match status" value="1"/>
</dbReference>
<dbReference type="PANTHER" id="PTHR40094">
    <property type="entry name" value="ALPHA-2-MACROGLOBULIN HOMOLOG"/>
    <property type="match status" value="1"/>
</dbReference>
<dbReference type="Pfam" id="PF00207">
    <property type="entry name" value="A2M"/>
    <property type="match status" value="1"/>
</dbReference>
<dbReference type="Pfam" id="PF17973">
    <property type="entry name" value="bMG10"/>
    <property type="match status" value="1"/>
</dbReference>
<evidence type="ECO:0000259" key="2">
    <source>
        <dbReference type="SMART" id="SM01360"/>
    </source>
</evidence>
<dbReference type="Gene3D" id="2.60.40.1120">
    <property type="entry name" value="Carboxypeptidase-like, regulatory domain"/>
    <property type="match status" value="1"/>
</dbReference>
<protein>
    <submittedName>
        <fullName evidence="3">Carboxypeptidase-like regulatory domain-containing protein</fullName>
    </submittedName>
</protein>
<dbReference type="InterPro" id="IPR041246">
    <property type="entry name" value="Bact_MG10"/>
</dbReference>
<dbReference type="Gene3D" id="2.170.130.10">
    <property type="entry name" value="TonB-dependent receptor, plug domain"/>
    <property type="match status" value="1"/>
</dbReference>
<feature type="transmembrane region" description="Helical" evidence="1">
    <location>
        <begin position="9"/>
        <end position="29"/>
    </location>
</feature>
<dbReference type="InterPro" id="IPR037066">
    <property type="entry name" value="Plug_dom_sf"/>
</dbReference>
<sequence>MHYNDSPRLTIKVILKYILIVIIGCYYTSTSAQKLLESKQYSAFTYIFKISDDEAKKIYSKSNVNIETEYFHTLIDSFPTGDSYDKNLRPGHYLKTYLDKNIEKTEIATVQNLEVFLLNNYQDLVIQLYDLEGNLIRDADVKIKNKSIKFNDHIQSFSLKKTNKRGLIQITYLGKTSYYYLDRNYNNSAFRRNSRKVLYGTPLKYVWTPVEFVVNLPVDAVKSITDGWSQGTIRRTENFFVRIYHKVMCLFDDYHCYGTKRKNYKGYLVFNKPKYQPGDTVKFKSFLVNKRGKPHDKPVSVSLYGNRQNITLTELAPYDKGGYEFQFFLHDSLKLKLDTHYAIELKNRKEQTLISNSFSYEDYELTKNQLHLRLPTKNQYRNKPLDVYIKATDENELVLQDARVQILIRPKRPTSYFKDNLFIPDTLDYFEKRLLPSSETKVQISDSLFPSANFEYVLDVKLLTSDNELLLNSESVTYYHLDERLEAELKSDSINITFKNNGLSTNRKTQVFGQDNFGNETLVFEGETPISLKLNPFYSTYISKSNDKVLQYNISDKSSLLQISGNRTADSIKLEVINPRNLFFNYNTYLKNQRLSSGYGDKLQVSEPLNSLEDYQIAIQYIWGGEVKTENISVPIKDKALTIEVEQPNLVYPGQNSTIELSVTDYRGNPVEGVDITAYSLTKKFGHYPPHLPYLGKKRKSRNIINTFSLNDNKLNETKDRQLDFKYWKKRAGLDTIEYYKFLYPGNDIYRTSFYPKDSITQFAPFVFSDGKSVPIHVIYVDNSPVYFNWSTNQRPYSFNVRPGYHQVKLRTSKNTYTVNNVHFPENQKVIFSLDETISIEDIEQKKNKNKLSNQEQRLLYRYIFPYRNTFRKKIAFIQYGENTQLLSHNAGYSYNSLAGPVSGSVTFRMRDSITNVFVHKPYFEYDFQDGMIKMRSYNNSRFPTRLYNRFGYNNLQGLHDLVLTPEKINDLYQNSITTTRRTWDYFQNSKNTTPGFGKLSLAIENEENLEEVLLNIFIFSQDNPNFVRVYPGKSRLIHQLSKGKYKLIFFYSDKKYHVVDDIPVDINGLNFIRIHRPKVLIQDSFSETLDEIIQNIISSEKSDEKSRTTGLDQINSTLQNYFSIEGSIRVDGTVMDDTGIPLPGANIIVKGTSRGVQSDFDGNYTIFINEGEVLMFSYVGFDSQEMIPEGNRMDIQLEAGASLEEVVVTGYSNSRSSVGSLSSLAIEQTLAGKASGVEITHGAAPDMTIRGVGSLSDDSEPLYIINGMIYSGDVAKINSEQIISINVLKGLEATNLYGARGANGVVIIELSDEALLSTLKLQDKGADFDSTFYETTLDGSSLRQNFLDDAFWQPKLKTDINGKVSFNVTFPDDITNWETFYLAMNGNKQSGQIKNSIKSYKPLMAQIAIPRFLVAQDTTYAIGKSLNYTESEQEATITYSVNDIVQFSKIERFKNAVIDTLMIAPKDSISVKYTLEKPDGYYDGELREIPVYPQGLHQTKGQFYVLEDNKKIDLSFHPDYGTVRLYARADILEILDEEMDYVIHYKYLCNEQVASKLKMLLMQKRLATYKEVPFKNERRIEKHISRLLKNQKDSGLWGWWKNSKDSYWISLQVLEALALAKDNGYTVKLNPTKTVQEMIWRLETTSNFDETYRILRALNLFDVPVDYLKYIEKLEQRNQIQFNERLMLTDLQQMHGMEYQLDSIIQNRRTTLFGNVYFSDAKNISNILNNNIQNTLLTYKILKADTLDHTADLSKMRNYFFERRQPGYWRNTFESAQIIETILDDFIQDGRKPTSPKLIIKGDISKVIETFPFDFTLAPNQNISIKKTGDFPIYFTSHQSYWEGNPDKRTGDFEISTQFKDTTSNILKGGEEVTLLVNVNIKKDAKYVLINVPIPGGCSYASTQSKNKFESHRENFKNEATFFCDNLPVGEHQFEVKLVPRYSGNYTLNPAKVELMYFPTFNANTSLKKVSIE</sequence>
<dbReference type="InterPro" id="IPR001599">
    <property type="entry name" value="Macroglobln_a2"/>
</dbReference>
<dbReference type="Proteomes" id="UP001139462">
    <property type="component" value="Unassembled WGS sequence"/>
</dbReference>
<dbReference type="InterPro" id="IPR008930">
    <property type="entry name" value="Terpenoid_cyclase/PrenylTrfase"/>
</dbReference>
<comment type="caution">
    <text evidence="3">The sequence shown here is derived from an EMBL/GenBank/DDBJ whole genome shotgun (WGS) entry which is preliminary data.</text>
</comment>
<dbReference type="EMBL" id="JAIRBB010000002">
    <property type="protein sequence ID" value="MCG2430315.1"/>
    <property type="molecule type" value="Genomic_DNA"/>
</dbReference>
<evidence type="ECO:0000313" key="3">
    <source>
        <dbReference type="EMBL" id="MCG2430315.1"/>
    </source>
</evidence>
<accession>A0A9X1R067</accession>
<keyword evidence="1" id="KW-0812">Transmembrane</keyword>
<dbReference type="PANTHER" id="PTHR40094:SF1">
    <property type="entry name" value="UBIQUITIN DOMAIN-CONTAINING PROTEIN"/>
    <property type="match status" value="1"/>
</dbReference>
<dbReference type="SUPFAM" id="SSF49464">
    <property type="entry name" value="Carboxypeptidase regulatory domain-like"/>
    <property type="match status" value="1"/>
</dbReference>
<dbReference type="GO" id="GO:0004866">
    <property type="term" value="F:endopeptidase inhibitor activity"/>
    <property type="evidence" value="ECO:0007669"/>
    <property type="project" value="InterPro"/>
</dbReference>
<keyword evidence="1" id="KW-0472">Membrane</keyword>
<dbReference type="RefSeq" id="WP_237607015.1">
    <property type="nucleotide sequence ID" value="NZ_JAIRBB010000002.1"/>
</dbReference>
<keyword evidence="3" id="KW-0645">Protease</keyword>
<feature type="domain" description="Alpha-2-macroglobulin" evidence="2">
    <location>
        <begin position="1351"/>
        <end position="1440"/>
    </location>
</feature>
<dbReference type="InterPro" id="IPR051802">
    <property type="entry name" value="YfhM-like"/>
</dbReference>
<evidence type="ECO:0000313" key="4">
    <source>
        <dbReference type="Proteomes" id="UP001139462"/>
    </source>
</evidence>
<keyword evidence="4" id="KW-1185">Reference proteome</keyword>
<dbReference type="SUPFAM" id="SSF56935">
    <property type="entry name" value="Porins"/>
    <property type="match status" value="1"/>
</dbReference>
<dbReference type="Gene3D" id="2.60.40.1930">
    <property type="match status" value="1"/>
</dbReference>
<dbReference type="Gene3D" id="1.50.10.20">
    <property type="match status" value="1"/>
</dbReference>
<dbReference type="InterPro" id="IPR012910">
    <property type="entry name" value="Plug_dom"/>
</dbReference>
<evidence type="ECO:0000256" key="1">
    <source>
        <dbReference type="SAM" id="Phobius"/>
    </source>
</evidence>
<dbReference type="SUPFAM" id="SSF48239">
    <property type="entry name" value="Terpenoid cyclases/Protein prenyltransferases"/>
    <property type="match status" value="1"/>
</dbReference>
<dbReference type="Pfam" id="PF07715">
    <property type="entry name" value="Plug"/>
    <property type="match status" value="1"/>
</dbReference>
<name>A0A9X1R067_9FLAO</name>
<keyword evidence="1" id="KW-1133">Transmembrane helix</keyword>
<organism evidence="3 4">
    <name type="scientific">Aequorivita xiaoshiensis</name>
    <dbReference type="NCBI Taxonomy" id="2874476"/>
    <lineage>
        <taxon>Bacteria</taxon>
        <taxon>Pseudomonadati</taxon>
        <taxon>Bacteroidota</taxon>
        <taxon>Flavobacteriia</taxon>
        <taxon>Flavobacteriales</taxon>
        <taxon>Flavobacteriaceae</taxon>
        <taxon>Aequorivita</taxon>
    </lineage>
</organism>
<dbReference type="SMART" id="SM01360">
    <property type="entry name" value="A2M"/>
    <property type="match status" value="1"/>
</dbReference>
<reference evidence="3" key="1">
    <citation type="submission" date="2021-09" db="EMBL/GenBank/DDBJ databases">
        <title>Genome of Aequorivita sp. strain F64183.</title>
        <authorList>
            <person name="Wang Y."/>
        </authorList>
    </citation>
    <scope>NUCLEOTIDE SEQUENCE</scope>
    <source>
        <strain evidence="3">F64183</strain>
    </source>
</reference>
<proteinExistence type="predicted"/>
<dbReference type="InterPro" id="IPR008969">
    <property type="entry name" value="CarboxyPept-like_regulatory"/>
</dbReference>